<dbReference type="AlphaFoldDB" id="A0A7C4BBP3"/>
<evidence type="ECO:0000313" key="1">
    <source>
        <dbReference type="EMBL" id="HGI44339.1"/>
    </source>
</evidence>
<evidence type="ECO:0008006" key="2">
    <source>
        <dbReference type="Google" id="ProtNLM"/>
    </source>
</evidence>
<organism evidence="1">
    <name type="scientific">Thermofilum pendens</name>
    <dbReference type="NCBI Taxonomy" id="2269"/>
    <lineage>
        <taxon>Archaea</taxon>
        <taxon>Thermoproteota</taxon>
        <taxon>Thermoprotei</taxon>
        <taxon>Thermofilales</taxon>
        <taxon>Thermofilaceae</taxon>
        <taxon>Thermofilum</taxon>
    </lineage>
</organism>
<sequence length="192" mass="21661">MRLVDWVKLFESLRSSGVKVVHISALRSLTGLSTASLNTALWRLQKAGLVVRVARGWVCLGGCEAWEVVKAAFPSAYISMEWALHYHEVIDRPSHVVTAVWLGKPRVVRSGAFTFELHRISRRLYFGFDPGRAVAEPEKALLDTIYIRGNVPRELNLDLLDPERLASYASRFPRRVHKALASLGISWELLRA</sequence>
<dbReference type="EMBL" id="DTFI01000236">
    <property type="protein sequence ID" value="HGI44339.1"/>
    <property type="molecule type" value="Genomic_DNA"/>
</dbReference>
<comment type="caution">
    <text evidence="1">The sequence shown here is derived from an EMBL/GenBank/DDBJ whole genome shotgun (WGS) entry which is preliminary data.</text>
</comment>
<accession>A0A7C4BBP3</accession>
<gene>
    <name evidence="1" type="ORF">ENV17_08155</name>
</gene>
<name>A0A7C4BBP3_THEPE</name>
<proteinExistence type="predicted"/>
<protein>
    <recommendedName>
        <fullName evidence="2">Transcriptional regulator</fullName>
    </recommendedName>
</protein>
<reference evidence="1" key="1">
    <citation type="journal article" date="2020" name="mSystems">
        <title>Genome- and Community-Level Interaction Insights into Carbon Utilization and Element Cycling Functions of Hydrothermarchaeota in Hydrothermal Sediment.</title>
        <authorList>
            <person name="Zhou Z."/>
            <person name="Liu Y."/>
            <person name="Xu W."/>
            <person name="Pan J."/>
            <person name="Luo Z.H."/>
            <person name="Li M."/>
        </authorList>
    </citation>
    <scope>NUCLEOTIDE SEQUENCE [LARGE SCALE GENOMIC DNA]</scope>
    <source>
        <strain evidence="1">SpSt-735</strain>
    </source>
</reference>